<dbReference type="eggNOG" id="COG0745">
    <property type="taxonomic scope" value="Bacteria"/>
</dbReference>
<dbReference type="InterPro" id="IPR036388">
    <property type="entry name" value="WH-like_DNA-bd_sf"/>
</dbReference>
<sequence>MTEAQTIQKDRVLVIDDDVKLCSMLRDYLTRHGWDVTAAHTGASGMEAARRVRAELVVLDVMLPDFDGFEVLRRLQREMNPHVLLLTARGEEIDRIVGLEMGADDYLPKPFNPRELLARMRAVVRRAHVVPRADMPAAEATPGFAIDPLHRQITFHGRSIDLTDVEYLLLRIFLSHPGEVLNREVLCIEALERPHRAYDRSVDMHVSRLRKKLEVFPLFTGGLIAIRSTGYLFSPSMPVARMEEA</sequence>
<accession>I3ZGG5</accession>
<keyword evidence="1 6" id="KW-0597">Phosphoprotein</keyword>
<dbReference type="HOGENOM" id="CLU_000445_30_4_0"/>
<organism evidence="10 12">
    <name type="scientific">Terriglobus roseus (strain DSM 18391 / NRRL B-41598 / KBS 63)</name>
    <dbReference type="NCBI Taxonomy" id="926566"/>
    <lineage>
        <taxon>Bacteria</taxon>
        <taxon>Pseudomonadati</taxon>
        <taxon>Acidobacteriota</taxon>
        <taxon>Terriglobia</taxon>
        <taxon>Terriglobales</taxon>
        <taxon>Acidobacteriaceae</taxon>
        <taxon>Terriglobus</taxon>
    </lineage>
</organism>
<dbReference type="KEGG" id="trs:Terro_2054"/>
<dbReference type="PROSITE" id="PS50110">
    <property type="entry name" value="RESPONSE_REGULATORY"/>
    <property type="match status" value="1"/>
</dbReference>
<feature type="domain" description="OmpR/PhoB-type" evidence="9">
    <location>
        <begin position="136"/>
        <end position="235"/>
    </location>
</feature>
<dbReference type="Gene3D" id="3.40.50.2300">
    <property type="match status" value="1"/>
</dbReference>
<evidence type="ECO:0000256" key="2">
    <source>
        <dbReference type="ARBA" id="ARBA00023012"/>
    </source>
</evidence>
<evidence type="ECO:0000256" key="3">
    <source>
        <dbReference type="ARBA" id="ARBA00023015"/>
    </source>
</evidence>
<dbReference type="KEGG" id="trs:Terro_2421"/>
<evidence type="ECO:0000313" key="11">
    <source>
        <dbReference type="EMBL" id="AFL88676.1"/>
    </source>
</evidence>
<dbReference type="CDD" id="cd00383">
    <property type="entry name" value="trans_reg_C"/>
    <property type="match status" value="1"/>
</dbReference>
<protein>
    <submittedName>
        <fullName evidence="10">Response regulator with CheY-like receiver domain and winged-helix DNA-binding domain</fullName>
    </submittedName>
</protein>
<evidence type="ECO:0000256" key="5">
    <source>
        <dbReference type="ARBA" id="ARBA00023163"/>
    </source>
</evidence>
<gene>
    <name evidence="10" type="ordered locus">Terro_2054</name>
    <name evidence="11" type="ordered locus">Terro_2421</name>
</gene>
<keyword evidence="2" id="KW-0902">Two-component regulatory system</keyword>
<dbReference type="PROSITE" id="PS51755">
    <property type="entry name" value="OMPR_PHOB"/>
    <property type="match status" value="1"/>
</dbReference>
<keyword evidence="5" id="KW-0804">Transcription</keyword>
<dbReference type="EMBL" id="CP003379">
    <property type="protein sequence ID" value="AFL88333.1"/>
    <property type="molecule type" value="Genomic_DNA"/>
</dbReference>
<evidence type="ECO:0000259" key="8">
    <source>
        <dbReference type="PROSITE" id="PS50110"/>
    </source>
</evidence>
<evidence type="ECO:0000256" key="4">
    <source>
        <dbReference type="ARBA" id="ARBA00023125"/>
    </source>
</evidence>
<feature type="DNA-binding region" description="OmpR/PhoB-type" evidence="7">
    <location>
        <begin position="136"/>
        <end position="235"/>
    </location>
</feature>
<name>I3ZGG5_TERRK</name>
<evidence type="ECO:0000259" key="9">
    <source>
        <dbReference type="PROSITE" id="PS51755"/>
    </source>
</evidence>
<dbReference type="InterPro" id="IPR039420">
    <property type="entry name" value="WalR-like"/>
</dbReference>
<reference evidence="10 12" key="1">
    <citation type="submission" date="2012-06" db="EMBL/GenBank/DDBJ databases">
        <title>Complete genome of Terriglobus roseus DSM 18391.</title>
        <authorList>
            <consortium name="US DOE Joint Genome Institute (JGI-PGF)"/>
            <person name="Lucas S."/>
            <person name="Copeland A."/>
            <person name="Lapidus A."/>
            <person name="Glavina del Rio T."/>
            <person name="Dalin E."/>
            <person name="Tice H."/>
            <person name="Bruce D."/>
            <person name="Goodwin L."/>
            <person name="Pitluck S."/>
            <person name="Peters L."/>
            <person name="Mikhailova N."/>
            <person name="Munk A.C.C."/>
            <person name="Kyrpides N."/>
            <person name="Mavromatis K."/>
            <person name="Ivanova N."/>
            <person name="Brettin T."/>
            <person name="Detter J.C."/>
            <person name="Han C."/>
            <person name="Larimer F."/>
            <person name="Land M."/>
            <person name="Hauser L."/>
            <person name="Markowitz V."/>
            <person name="Cheng J.-F."/>
            <person name="Hugenholtz P."/>
            <person name="Woyke T."/>
            <person name="Wu D."/>
            <person name="Brambilla E."/>
            <person name="Klenk H.-P."/>
            <person name="Eisen J.A."/>
        </authorList>
    </citation>
    <scope>NUCLEOTIDE SEQUENCE [LARGE SCALE GENOMIC DNA]</scope>
    <source>
        <strain evidence="10">DSM 18391</strain>
        <strain evidence="12">DSM 18391 / NRRL B-41598 / KBS 63</strain>
    </source>
</reference>
<dbReference type="PANTHER" id="PTHR48111:SF4">
    <property type="entry name" value="DNA-BINDING DUAL TRANSCRIPTIONAL REGULATOR OMPR"/>
    <property type="match status" value="1"/>
</dbReference>
<evidence type="ECO:0000256" key="7">
    <source>
        <dbReference type="PROSITE-ProRule" id="PRU01091"/>
    </source>
</evidence>
<dbReference type="PANTHER" id="PTHR48111">
    <property type="entry name" value="REGULATOR OF RPOS"/>
    <property type="match status" value="1"/>
</dbReference>
<dbReference type="Proteomes" id="UP000006056">
    <property type="component" value="Chromosome"/>
</dbReference>
<dbReference type="OrthoDB" id="9793321at2"/>
<keyword evidence="4 7" id="KW-0238">DNA-binding</keyword>
<dbReference type="GO" id="GO:0006355">
    <property type="term" value="P:regulation of DNA-templated transcription"/>
    <property type="evidence" value="ECO:0007669"/>
    <property type="project" value="InterPro"/>
</dbReference>
<dbReference type="InterPro" id="IPR001789">
    <property type="entry name" value="Sig_transdc_resp-reg_receiver"/>
</dbReference>
<dbReference type="RefSeq" id="WP_014785902.1">
    <property type="nucleotide sequence ID" value="NC_018014.1"/>
</dbReference>
<dbReference type="GO" id="GO:0000976">
    <property type="term" value="F:transcription cis-regulatory region binding"/>
    <property type="evidence" value="ECO:0007669"/>
    <property type="project" value="TreeGrafter"/>
</dbReference>
<keyword evidence="3" id="KW-0805">Transcription regulation</keyword>
<keyword evidence="12" id="KW-1185">Reference proteome</keyword>
<dbReference type="SMART" id="SM00448">
    <property type="entry name" value="REC"/>
    <property type="match status" value="1"/>
</dbReference>
<dbReference type="Pfam" id="PF00486">
    <property type="entry name" value="Trans_reg_C"/>
    <property type="match status" value="1"/>
</dbReference>
<dbReference type="GO" id="GO:0032993">
    <property type="term" value="C:protein-DNA complex"/>
    <property type="evidence" value="ECO:0007669"/>
    <property type="project" value="TreeGrafter"/>
</dbReference>
<dbReference type="GO" id="GO:0000156">
    <property type="term" value="F:phosphorelay response regulator activity"/>
    <property type="evidence" value="ECO:0007669"/>
    <property type="project" value="TreeGrafter"/>
</dbReference>
<dbReference type="InterPro" id="IPR016032">
    <property type="entry name" value="Sig_transdc_resp-reg_C-effctor"/>
</dbReference>
<dbReference type="Pfam" id="PF00072">
    <property type="entry name" value="Response_reg"/>
    <property type="match status" value="1"/>
</dbReference>
<evidence type="ECO:0000313" key="12">
    <source>
        <dbReference type="Proteomes" id="UP000006056"/>
    </source>
</evidence>
<evidence type="ECO:0000313" key="10">
    <source>
        <dbReference type="EMBL" id="AFL88333.1"/>
    </source>
</evidence>
<proteinExistence type="predicted"/>
<dbReference type="SUPFAM" id="SSF46894">
    <property type="entry name" value="C-terminal effector domain of the bipartite response regulators"/>
    <property type="match status" value="1"/>
</dbReference>
<feature type="modified residue" description="4-aspartylphosphate" evidence="6">
    <location>
        <position position="60"/>
    </location>
</feature>
<dbReference type="InterPro" id="IPR011006">
    <property type="entry name" value="CheY-like_superfamily"/>
</dbReference>
<dbReference type="EMBL" id="CP003379">
    <property type="protein sequence ID" value="AFL88676.1"/>
    <property type="molecule type" value="Genomic_DNA"/>
</dbReference>
<dbReference type="Gene3D" id="6.10.250.690">
    <property type="match status" value="1"/>
</dbReference>
<evidence type="ECO:0000256" key="1">
    <source>
        <dbReference type="ARBA" id="ARBA00022553"/>
    </source>
</evidence>
<dbReference type="STRING" id="926566.Terro_2054"/>
<dbReference type="Gene3D" id="1.10.10.10">
    <property type="entry name" value="Winged helix-like DNA-binding domain superfamily/Winged helix DNA-binding domain"/>
    <property type="match status" value="1"/>
</dbReference>
<dbReference type="InterPro" id="IPR001867">
    <property type="entry name" value="OmpR/PhoB-type_DNA-bd"/>
</dbReference>
<dbReference type="SMART" id="SM00862">
    <property type="entry name" value="Trans_reg_C"/>
    <property type="match status" value="1"/>
</dbReference>
<dbReference type="SUPFAM" id="SSF52172">
    <property type="entry name" value="CheY-like"/>
    <property type="match status" value="1"/>
</dbReference>
<dbReference type="AlphaFoldDB" id="I3ZGG5"/>
<dbReference type="GO" id="GO:0005829">
    <property type="term" value="C:cytosol"/>
    <property type="evidence" value="ECO:0007669"/>
    <property type="project" value="TreeGrafter"/>
</dbReference>
<evidence type="ECO:0000256" key="6">
    <source>
        <dbReference type="PROSITE-ProRule" id="PRU00169"/>
    </source>
</evidence>
<feature type="domain" description="Response regulatory" evidence="8">
    <location>
        <begin position="11"/>
        <end position="124"/>
    </location>
</feature>